<evidence type="ECO:0000256" key="6">
    <source>
        <dbReference type="SAM" id="Phobius"/>
    </source>
</evidence>
<dbReference type="InterPro" id="IPR003339">
    <property type="entry name" value="ABC/ECF_trnsptr_transmembrane"/>
</dbReference>
<sequence length="260" mass="26697">MSEREACGALARRNAVAKVGAGILLSLLLLVAVDPVTPLVALVLELLVVPFAGVGYGLLLRRSWPLLVGAVSVFVITVLFGAPSGSPVAALGPFEITSDALVAGLGFAVRLLALALPGILAFATTGATELADALIQQVRVPARFAIGALAAFRLVPLLMAEWRTLTLARRARGIDAGANPFARLRLFAGTAFALLVGAIRRGTRLAVAMEARGFDAGVPRTVARPVSFTLADALVVAGAVAIVAVSMLVSVGTGTFAPLW</sequence>
<feature type="transmembrane region" description="Helical" evidence="6">
    <location>
        <begin position="39"/>
        <end position="59"/>
    </location>
</feature>
<dbReference type="PANTHER" id="PTHR34857">
    <property type="entry name" value="SLL0384 PROTEIN"/>
    <property type="match status" value="1"/>
</dbReference>
<name>A0A8J3YNI2_9ACTN</name>
<feature type="transmembrane region" description="Helical" evidence="6">
    <location>
        <begin position="182"/>
        <end position="199"/>
    </location>
</feature>
<evidence type="ECO:0000256" key="3">
    <source>
        <dbReference type="ARBA" id="ARBA00022692"/>
    </source>
</evidence>
<dbReference type="PANTHER" id="PTHR34857:SF2">
    <property type="entry name" value="SLL0384 PROTEIN"/>
    <property type="match status" value="1"/>
</dbReference>
<dbReference type="InterPro" id="IPR051611">
    <property type="entry name" value="ECF_transporter_component"/>
</dbReference>
<dbReference type="Proteomes" id="UP000619260">
    <property type="component" value="Unassembled WGS sequence"/>
</dbReference>
<keyword evidence="3 6" id="KW-0812">Transmembrane</keyword>
<feature type="transmembrane region" description="Helical" evidence="6">
    <location>
        <begin position="102"/>
        <end position="123"/>
    </location>
</feature>
<comment type="caution">
    <text evidence="7">The sequence shown here is derived from an EMBL/GenBank/DDBJ whole genome shotgun (WGS) entry which is preliminary data.</text>
</comment>
<keyword evidence="2" id="KW-1003">Cell membrane</keyword>
<feature type="transmembrane region" description="Helical" evidence="6">
    <location>
        <begin position="233"/>
        <end position="257"/>
    </location>
</feature>
<keyword evidence="8" id="KW-1185">Reference proteome</keyword>
<organism evidence="7 8">
    <name type="scientific">Virgisporangium aliadipatigenens</name>
    <dbReference type="NCBI Taxonomy" id="741659"/>
    <lineage>
        <taxon>Bacteria</taxon>
        <taxon>Bacillati</taxon>
        <taxon>Actinomycetota</taxon>
        <taxon>Actinomycetes</taxon>
        <taxon>Micromonosporales</taxon>
        <taxon>Micromonosporaceae</taxon>
        <taxon>Virgisporangium</taxon>
    </lineage>
</organism>
<dbReference type="GO" id="GO:0005886">
    <property type="term" value="C:plasma membrane"/>
    <property type="evidence" value="ECO:0007669"/>
    <property type="project" value="UniProtKB-ARBA"/>
</dbReference>
<evidence type="ECO:0000313" key="8">
    <source>
        <dbReference type="Proteomes" id="UP000619260"/>
    </source>
</evidence>
<feature type="transmembrane region" description="Helical" evidence="6">
    <location>
        <begin position="144"/>
        <end position="162"/>
    </location>
</feature>
<feature type="transmembrane region" description="Helical" evidence="6">
    <location>
        <begin position="15"/>
        <end position="33"/>
    </location>
</feature>
<feature type="transmembrane region" description="Helical" evidence="6">
    <location>
        <begin position="66"/>
        <end position="82"/>
    </location>
</feature>
<evidence type="ECO:0000256" key="4">
    <source>
        <dbReference type="ARBA" id="ARBA00022989"/>
    </source>
</evidence>
<reference evidence="7" key="1">
    <citation type="submission" date="2021-01" db="EMBL/GenBank/DDBJ databases">
        <title>Whole genome shotgun sequence of Virgisporangium aliadipatigenens NBRC 105644.</title>
        <authorList>
            <person name="Komaki H."/>
            <person name="Tamura T."/>
        </authorList>
    </citation>
    <scope>NUCLEOTIDE SEQUENCE</scope>
    <source>
        <strain evidence="7">NBRC 105644</strain>
    </source>
</reference>
<evidence type="ECO:0000256" key="2">
    <source>
        <dbReference type="ARBA" id="ARBA00022475"/>
    </source>
</evidence>
<dbReference type="Pfam" id="PF02361">
    <property type="entry name" value="CbiQ"/>
    <property type="match status" value="1"/>
</dbReference>
<dbReference type="CDD" id="cd16914">
    <property type="entry name" value="EcfT"/>
    <property type="match status" value="1"/>
</dbReference>
<dbReference type="EMBL" id="BOPF01000013">
    <property type="protein sequence ID" value="GIJ47115.1"/>
    <property type="molecule type" value="Genomic_DNA"/>
</dbReference>
<gene>
    <name evidence="7" type="ORF">Val02_40010</name>
</gene>
<dbReference type="AlphaFoldDB" id="A0A8J3YNI2"/>
<protein>
    <submittedName>
        <fullName evidence="7">ABC transporter</fullName>
    </submittedName>
</protein>
<keyword evidence="4 6" id="KW-1133">Transmembrane helix</keyword>
<comment type="subcellular location">
    <subcellularLocation>
        <location evidence="1">Membrane</location>
        <topology evidence="1">Multi-pass membrane protein</topology>
    </subcellularLocation>
</comment>
<dbReference type="RefSeq" id="WP_203900623.1">
    <property type="nucleotide sequence ID" value="NZ_BOPF01000013.1"/>
</dbReference>
<accession>A0A8J3YNI2</accession>
<evidence type="ECO:0000256" key="5">
    <source>
        <dbReference type="ARBA" id="ARBA00023136"/>
    </source>
</evidence>
<keyword evidence="5 6" id="KW-0472">Membrane</keyword>
<evidence type="ECO:0000256" key="1">
    <source>
        <dbReference type="ARBA" id="ARBA00004141"/>
    </source>
</evidence>
<evidence type="ECO:0000313" key="7">
    <source>
        <dbReference type="EMBL" id="GIJ47115.1"/>
    </source>
</evidence>
<proteinExistence type="predicted"/>